<comment type="caution">
    <text evidence="1">The sequence shown here is derived from an EMBL/GenBank/DDBJ whole genome shotgun (WGS) entry which is preliminary data.</text>
</comment>
<protein>
    <submittedName>
        <fullName evidence="1">Uncharacterized protein</fullName>
    </submittedName>
</protein>
<dbReference type="AlphaFoldDB" id="A0A7W6LRX7"/>
<gene>
    <name evidence="1" type="ORF">GGQ90_003045</name>
</gene>
<evidence type="ECO:0000313" key="1">
    <source>
        <dbReference type="EMBL" id="MBB4149256.1"/>
    </source>
</evidence>
<evidence type="ECO:0000313" key="2">
    <source>
        <dbReference type="Proteomes" id="UP000590524"/>
    </source>
</evidence>
<proteinExistence type="predicted"/>
<dbReference type="Proteomes" id="UP000590524">
    <property type="component" value="Unassembled WGS sequence"/>
</dbReference>
<organism evidence="1 2">
    <name type="scientific">Sphingobium scionense</name>
    <dbReference type="NCBI Taxonomy" id="1404341"/>
    <lineage>
        <taxon>Bacteria</taxon>
        <taxon>Pseudomonadati</taxon>
        <taxon>Pseudomonadota</taxon>
        <taxon>Alphaproteobacteria</taxon>
        <taxon>Sphingomonadales</taxon>
        <taxon>Sphingomonadaceae</taxon>
        <taxon>Sphingobium</taxon>
    </lineage>
</organism>
<dbReference type="EMBL" id="JACIEU010000011">
    <property type="protein sequence ID" value="MBB4149256.1"/>
    <property type="molecule type" value="Genomic_DNA"/>
</dbReference>
<name>A0A7W6LRX7_9SPHN</name>
<keyword evidence="2" id="KW-1185">Reference proteome</keyword>
<reference evidence="1 2" key="1">
    <citation type="submission" date="2020-08" db="EMBL/GenBank/DDBJ databases">
        <title>Genomic Encyclopedia of Type Strains, Phase IV (KMG-IV): sequencing the most valuable type-strain genomes for metagenomic binning, comparative biology and taxonomic classification.</title>
        <authorList>
            <person name="Goeker M."/>
        </authorList>
    </citation>
    <scope>NUCLEOTIDE SEQUENCE [LARGE SCALE GENOMIC DNA]</scope>
    <source>
        <strain evidence="1 2">DSM 19371</strain>
    </source>
</reference>
<accession>A0A7W6LRX7</accession>
<sequence length="30" mass="3398">MSELTENDCWDAVYDKAKGSRYRANKMAGS</sequence>